<feature type="transmembrane region" description="Helical" evidence="2">
    <location>
        <begin position="272"/>
        <end position="291"/>
    </location>
</feature>
<feature type="transmembrane region" description="Helical" evidence="2">
    <location>
        <begin position="331"/>
        <end position="349"/>
    </location>
</feature>
<proteinExistence type="predicted"/>
<dbReference type="OrthoDB" id="7359894at2"/>
<feature type="transmembrane region" description="Helical" evidence="2">
    <location>
        <begin position="80"/>
        <end position="102"/>
    </location>
</feature>
<keyword evidence="2" id="KW-1133">Transmembrane helix</keyword>
<gene>
    <name evidence="4" type="ORF">BHE16_11340</name>
</gene>
<feature type="region of interest" description="Disordered" evidence="1">
    <location>
        <begin position="1"/>
        <end position="38"/>
    </location>
</feature>
<feature type="transmembrane region" description="Helical" evidence="2">
    <location>
        <begin position="303"/>
        <end position="324"/>
    </location>
</feature>
<feature type="compositionally biased region" description="Basic and acidic residues" evidence="1">
    <location>
        <begin position="246"/>
        <end position="263"/>
    </location>
</feature>
<dbReference type="Pfam" id="PF04024">
    <property type="entry name" value="PspC"/>
    <property type="match status" value="1"/>
</dbReference>
<feature type="compositionally biased region" description="Basic and acidic residues" evidence="1">
    <location>
        <begin position="22"/>
        <end position="37"/>
    </location>
</feature>
<feature type="region of interest" description="Disordered" evidence="1">
    <location>
        <begin position="179"/>
        <end position="202"/>
    </location>
</feature>
<organism evidence="4 5">
    <name type="scientific">Neomicrococcus aestuarii</name>
    <dbReference type="NCBI Taxonomy" id="556325"/>
    <lineage>
        <taxon>Bacteria</taxon>
        <taxon>Bacillati</taxon>
        <taxon>Actinomycetota</taxon>
        <taxon>Actinomycetes</taxon>
        <taxon>Micrococcales</taxon>
        <taxon>Micrococcaceae</taxon>
        <taxon>Neomicrococcus</taxon>
    </lineage>
</organism>
<reference evidence="4 5" key="1">
    <citation type="submission" date="2016-11" db="EMBL/GenBank/DDBJ databases">
        <title>Genome sequencing of Zhihengliuella aestuarii B18 antagonistic to Plasmodiophora brassicae.</title>
        <authorList>
            <person name="Luo Y."/>
        </authorList>
    </citation>
    <scope>NUCLEOTIDE SEQUENCE [LARGE SCALE GENOMIC DNA]</scope>
    <source>
        <strain evidence="4 5">B18</strain>
    </source>
</reference>
<evidence type="ECO:0000256" key="1">
    <source>
        <dbReference type="SAM" id="MobiDB-lite"/>
    </source>
</evidence>
<name>A0A1L2ZQN0_9MICC</name>
<keyword evidence="2" id="KW-0812">Transmembrane</keyword>
<feature type="compositionally biased region" description="Low complexity" evidence="1">
    <location>
        <begin position="224"/>
        <end position="241"/>
    </location>
</feature>
<evidence type="ECO:0000256" key="2">
    <source>
        <dbReference type="SAM" id="Phobius"/>
    </source>
</evidence>
<dbReference type="Proteomes" id="UP000183530">
    <property type="component" value="Chromosome"/>
</dbReference>
<evidence type="ECO:0000259" key="3">
    <source>
        <dbReference type="Pfam" id="PF04024"/>
    </source>
</evidence>
<feature type="transmembrane region" description="Helical" evidence="2">
    <location>
        <begin position="123"/>
        <end position="141"/>
    </location>
</feature>
<protein>
    <recommendedName>
        <fullName evidence="3">Phage shock protein PspC N-terminal domain-containing protein</fullName>
    </recommendedName>
</protein>
<dbReference type="InterPro" id="IPR007168">
    <property type="entry name" value="Phageshock_PspC_N"/>
</dbReference>
<keyword evidence="2" id="KW-0472">Membrane</keyword>
<dbReference type="KEGG" id="nae:BHE16_11340"/>
<feature type="domain" description="Phage shock protein PspC N-terminal" evidence="3">
    <location>
        <begin position="53"/>
        <end position="104"/>
    </location>
</feature>
<evidence type="ECO:0000313" key="4">
    <source>
        <dbReference type="EMBL" id="APF41476.1"/>
    </source>
</evidence>
<feature type="compositionally biased region" description="Low complexity" evidence="1">
    <location>
        <begin position="181"/>
        <end position="202"/>
    </location>
</feature>
<keyword evidence="5" id="KW-1185">Reference proteome</keyword>
<sequence>MNDSLSPTPAEEPGHASSDPSDASRPEPPREPPRAPSRELGFFGWLRSLHMPRSQDRWIGGVVGGIANRIGIDPTLARGIFVVLGLLSLVGPLVYGVLWALLPEPDGRIHAQEAGRGRWSAGMTGATVFAAIGLFSSPGYFGWRGGNDGDAGNVIRVLLTLAVIGFIIYLITTTRGRRPNGSSWTATTTGTPGSASSEKATHASTASPSYSYSYQYDYPSSTAPLHSGSAQQPGTAQQPGAYTDPRAQERYERAMERERVARERAARPKLPGNIAMIFLGLALLAVGFLVFANIENWFPGFEITAGTIAAAALLVLGLGLVFAASTRRRGGALVPFTIVVLMITMFSAARDHTELTTYPAYVGTGAGVDQPTIFGTRTVDLRDVSNEISEDTTVSVTSAFSTLNLKVPNDRRVVIDAEAAFYSLSITDADGENTRSTGLAVNSPYIINGEVTGPTLTVNVEGAFSSLEVTTEEN</sequence>
<evidence type="ECO:0000313" key="5">
    <source>
        <dbReference type="Proteomes" id="UP000183530"/>
    </source>
</evidence>
<dbReference type="EMBL" id="CP018135">
    <property type="protein sequence ID" value="APF41476.1"/>
    <property type="molecule type" value="Genomic_DNA"/>
</dbReference>
<feature type="region of interest" description="Disordered" evidence="1">
    <location>
        <begin position="224"/>
        <end position="263"/>
    </location>
</feature>
<dbReference type="RefSeq" id="WP_071894946.1">
    <property type="nucleotide sequence ID" value="NZ_CP018135.1"/>
</dbReference>
<dbReference type="AlphaFoldDB" id="A0A1L2ZQN0"/>
<feature type="transmembrane region" description="Helical" evidence="2">
    <location>
        <begin position="153"/>
        <end position="172"/>
    </location>
</feature>
<dbReference type="STRING" id="556325.BHE16_11340"/>
<accession>A0A1L2ZQN0</accession>